<dbReference type="Proteomes" id="UP000593570">
    <property type="component" value="Unassembled WGS sequence"/>
</dbReference>
<evidence type="ECO:0000313" key="10">
    <source>
        <dbReference type="EMBL" id="KAF6525680.1"/>
    </source>
</evidence>
<dbReference type="InterPro" id="IPR020472">
    <property type="entry name" value="WD40_PAC1"/>
</dbReference>
<dbReference type="PROSITE" id="PS50294">
    <property type="entry name" value="WD_REPEATS_REGION"/>
    <property type="match status" value="7"/>
</dbReference>
<dbReference type="Pfam" id="PF13768">
    <property type="entry name" value="VWA_3"/>
    <property type="match status" value="1"/>
</dbReference>
<dbReference type="SMART" id="SM00320">
    <property type="entry name" value="WD40"/>
    <property type="match status" value="7"/>
</dbReference>
<comment type="similarity">
    <text evidence="4">Belongs to the WD repeat MDV1/CAF4 family.</text>
</comment>
<dbReference type="InterPro" id="IPR013694">
    <property type="entry name" value="VIT"/>
</dbReference>
<evidence type="ECO:0000259" key="9">
    <source>
        <dbReference type="PROSITE" id="PS51468"/>
    </source>
</evidence>
<dbReference type="SUPFAM" id="SSF50978">
    <property type="entry name" value="WD40 repeat-like"/>
    <property type="match status" value="1"/>
</dbReference>
<feature type="repeat" description="WD" evidence="7">
    <location>
        <begin position="801"/>
        <end position="835"/>
    </location>
</feature>
<comment type="caution">
    <text evidence="10">The sequence shown here is derived from an EMBL/GenBank/DDBJ whole genome shotgun (WGS) entry which is preliminary data.</text>
</comment>
<reference evidence="10 11" key="1">
    <citation type="journal article" date="2020" name="bioRxiv">
        <title>A chromosome-scale genome assembly for the Fusarium oxysporum strain Fo5176 to establish a model Arabidopsis-fungal pathosystem.</title>
        <authorList>
            <person name="Fokkens L."/>
            <person name="Guo L."/>
            <person name="Dora S."/>
            <person name="Wang B."/>
            <person name="Ye K."/>
            <person name="Sanchez-Rodriguez C."/>
            <person name="Croll D."/>
        </authorList>
    </citation>
    <scope>NUCLEOTIDE SEQUENCE [LARGE SCALE GENOMIC DNA]</scope>
    <source>
        <strain evidence="10 11">Fo5176</strain>
    </source>
</reference>
<evidence type="ECO:0000256" key="3">
    <source>
        <dbReference type="ARBA" id="ARBA00023054"/>
    </source>
</evidence>
<dbReference type="AlphaFoldDB" id="A0A8H6LP96"/>
<dbReference type="PROSITE" id="PS50234">
    <property type="entry name" value="VWFA"/>
    <property type="match status" value="1"/>
</dbReference>
<evidence type="ECO:0000256" key="5">
    <source>
        <dbReference type="ARBA" id="ARBA00039789"/>
    </source>
</evidence>
<accession>A0A8H6LP96</accession>
<dbReference type="CDD" id="cd00200">
    <property type="entry name" value="WD40"/>
    <property type="match status" value="1"/>
</dbReference>
<sequence>MLGDTTWWFSSNAAGAFQSNQNPHAACFMHQTAEGSIAMSRHLHIERMPSGVHFPPNINNEGSARNDYSRFTTRLNQTHQYAQASPRPPEPRMPLCLPLLKISTEVTIDGTVASTKLIQRFINRSEVEIHQAHYTFPLYDGAVVTAFKCSVGDEMVLVGKVEPRDYAKNTYDRAVTQGYAAALLEEHTPEIFKTMVGNIPSMTEVEVEIKYVSEVKATLLDGRKEGLELVIPMSIAPRYGKPVGGNRNLDSFAPAEPERSGLDILVKINNDGSIQGVEQSHNSKTKWNVAMEDKIVDSFGTPAADKGKVVDTFKPTQIHVRHTSAKTIMDEDFVVTIETSPEHPLRSRAVLSPTNNAGHAALLVNVKPAELFEDAARAEEFDGEIIFMLDQSASMGWPTGTQTRTKIQTLQAAMPRSLISLPSGCAFNVLSFGGTNKLLWDEGSQPCTESNREAAIKYGGSVQPDMGGTELLAALKAAVASRLVDRSSTQIIIITDGEVEENKVLEFVWKTRQDLGHRIRFFALGIGIRVPHRLIGRIGEFGGGYGEVVDIDRHPQWSDRLTQMLQAGIMPSSWEFDIDLGRGFERKDLMEYQLGEQEGPSVQSDVVSYVQAPYPTPAMHPFSYRSVFFLLELGERPPPSQVTLRSTTPGTKTQTTHVLPVAPTWTDKAAILHLTIKAVLVGLEAQARGADWERAKKERVQSNAERLGTLYSITSQWTSFVAVDPGRKLVSEVEFHKTHFIKAAICDVLRAPTPSDAANNPPILGDLSLSRTNDAILGDIDPDMSATMGGPLLLGFAGRGVDVVAFSPDSHYLASASYDYTVKIWDPATGHCLQTLEGHRGSVGAVAFSPDSHYLASASYDDTVKIWDPATGHCLQTLEDHRGSACAVAFSPDSHYLASASNENTVKIWDPATGHCLQTLEGHRGSVGAVAFSPDSHYLASASYDDTVKIWDPATGHCLQTLEGHRGSVGAVAFSPDSHYLASASYDDTVKIWDPATGHCLQTLEGHRGSVGAVAFSPDSHYLASASYDDTVKVWDPATGHYLQTLEGHSYGVKAIAFSPDSHYLASASNDYTVKIWDPATGRCLQTVTLDKTALPYQPFSFDFARKFQ</sequence>
<dbReference type="InterPro" id="IPR036465">
    <property type="entry name" value="vWFA_dom_sf"/>
</dbReference>
<feature type="repeat" description="WD" evidence="7">
    <location>
        <begin position="836"/>
        <end position="877"/>
    </location>
</feature>
<feature type="repeat" description="WD" evidence="7">
    <location>
        <begin position="878"/>
        <end position="919"/>
    </location>
</feature>
<dbReference type="Pfam" id="PF00400">
    <property type="entry name" value="WD40"/>
    <property type="match status" value="7"/>
</dbReference>
<protein>
    <recommendedName>
        <fullName evidence="5">Mitochondrial division protein 1</fullName>
    </recommendedName>
</protein>
<comment type="function">
    <text evidence="6">Involved in mitochondrial fission. Acts as an adapter protein required to form mitochondrial fission complexes. Formation of these complexes is required to promote constriction and fission of the mitochondrial compartment at a late step in mitochondrial division.</text>
</comment>
<feature type="repeat" description="WD" evidence="7">
    <location>
        <begin position="920"/>
        <end position="961"/>
    </location>
</feature>
<dbReference type="PRINTS" id="PR00320">
    <property type="entry name" value="GPROTEINBRPT"/>
</dbReference>
<dbReference type="Pfam" id="PF08487">
    <property type="entry name" value="VIT"/>
    <property type="match status" value="1"/>
</dbReference>
<dbReference type="PROSITE" id="PS50082">
    <property type="entry name" value="WD_REPEATS_2"/>
    <property type="match status" value="7"/>
</dbReference>
<dbReference type="PROSITE" id="PS51468">
    <property type="entry name" value="VIT"/>
    <property type="match status" value="1"/>
</dbReference>
<evidence type="ECO:0000256" key="2">
    <source>
        <dbReference type="ARBA" id="ARBA00022737"/>
    </source>
</evidence>
<dbReference type="InterPro" id="IPR001680">
    <property type="entry name" value="WD40_rpt"/>
</dbReference>
<dbReference type="InterPro" id="IPR015943">
    <property type="entry name" value="WD40/YVTN_repeat-like_dom_sf"/>
</dbReference>
<feature type="repeat" description="WD" evidence="7">
    <location>
        <begin position="1004"/>
        <end position="1045"/>
    </location>
</feature>
<evidence type="ECO:0000259" key="8">
    <source>
        <dbReference type="PROSITE" id="PS50234"/>
    </source>
</evidence>
<feature type="domain" description="VIT" evidence="9">
    <location>
        <begin position="83"/>
        <end position="213"/>
    </location>
</feature>
<feature type="domain" description="VWFA" evidence="8">
    <location>
        <begin position="384"/>
        <end position="569"/>
    </location>
</feature>
<keyword evidence="3" id="KW-0175">Coiled coil</keyword>
<name>A0A8H6LP96_FUSOX</name>
<dbReference type="SUPFAM" id="SSF53300">
    <property type="entry name" value="vWA-like"/>
    <property type="match status" value="1"/>
</dbReference>
<keyword evidence="1 7" id="KW-0853">WD repeat</keyword>
<keyword evidence="2" id="KW-0677">Repeat</keyword>
<dbReference type="Gene3D" id="3.40.50.410">
    <property type="entry name" value="von Willebrand factor, type A domain"/>
    <property type="match status" value="1"/>
</dbReference>
<dbReference type="GO" id="GO:1990234">
    <property type="term" value="C:transferase complex"/>
    <property type="evidence" value="ECO:0007669"/>
    <property type="project" value="UniProtKB-ARBA"/>
</dbReference>
<evidence type="ECO:0000256" key="1">
    <source>
        <dbReference type="ARBA" id="ARBA00022574"/>
    </source>
</evidence>
<dbReference type="PANTHER" id="PTHR22847">
    <property type="entry name" value="WD40 REPEAT PROTEIN"/>
    <property type="match status" value="1"/>
</dbReference>
<feature type="repeat" description="WD" evidence="7">
    <location>
        <begin position="962"/>
        <end position="1003"/>
    </location>
</feature>
<gene>
    <name evidence="10" type="ORF">HZS61_011475</name>
</gene>
<evidence type="ECO:0000256" key="6">
    <source>
        <dbReference type="ARBA" id="ARBA00043913"/>
    </source>
</evidence>
<dbReference type="SMART" id="SM00327">
    <property type="entry name" value="VWA"/>
    <property type="match status" value="1"/>
</dbReference>
<organism evidence="10 11">
    <name type="scientific">Fusarium oxysporum f. sp. conglutinans</name>
    <dbReference type="NCBI Taxonomy" id="100902"/>
    <lineage>
        <taxon>Eukaryota</taxon>
        <taxon>Fungi</taxon>
        <taxon>Dikarya</taxon>
        <taxon>Ascomycota</taxon>
        <taxon>Pezizomycotina</taxon>
        <taxon>Sordariomycetes</taxon>
        <taxon>Hypocreomycetidae</taxon>
        <taxon>Hypocreales</taxon>
        <taxon>Nectriaceae</taxon>
        <taxon>Fusarium</taxon>
        <taxon>Fusarium oxysporum species complex</taxon>
    </lineage>
</organism>
<dbReference type="InterPro" id="IPR036322">
    <property type="entry name" value="WD40_repeat_dom_sf"/>
</dbReference>
<dbReference type="EMBL" id="JACDXP010000004">
    <property type="protein sequence ID" value="KAF6525680.1"/>
    <property type="molecule type" value="Genomic_DNA"/>
</dbReference>
<evidence type="ECO:0000256" key="4">
    <source>
        <dbReference type="ARBA" id="ARBA00038415"/>
    </source>
</evidence>
<proteinExistence type="inferred from homology"/>
<feature type="repeat" description="WD" evidence="7">
    <location>
        <begin position="1046"/>
        <end position="1087"/>
    </location>
</feature>
<dbReference type="Gene3D" id="2.130.10.10">
    <property type="entry name" value="YVTN repeat-like/Quinoprotein amine dehydrogenase"/>
    <property type="match status" value="3"/>
</dbReference>
<dbReference type="InterPro" id="IPR002035">
    <property type="entry name" value="VWF_A"/>
</dbReference>
<evidence type="ECO:0000256" key="7">
    <source>
        <dbReference type="PROSITE-ProRule" id="PRU00221"/>
    </source>
</evidence>
<dbReference type="PANTHER" id="PTHR22847:SF637">
    <property type="entry name" value="WD REPEAT DOMAIN 5B"/>
    <property type="match status" value="1"/>
</dbReference>
<evidence type="ECO:0000313" key="11">
    <source>
        <dbReference type="Proteomes" id="UP000593570"/>
    </source>
</evidence>
<dbReference type="SMART" id="SM00609">
    <property type="entry name" value="VIT"/>
    <property type="match status" value="1"/>
</dbReference>